<reference evidence="2 3" key="1">
    <citation type="submission" date="2014-04" db="EMBL/GenBank/DDBJ databases">
        <authorList>
            <consortium name="DOE Joint Genome Institute"/>
            <person name="Kuo A."/>
            <person name="Girlanda M."/>
            <person name="Perotto S."/>
            <person name="Kohler A."/>
            <person name="Nagy L.G."/>
            <person name="Floudas D."/>
            <person name="Copeland A."/>
            <person name="Barry K.W."/>
            <person name="Cichocki N."/>
            <person name="Veneault-Fourrey C."/>
            <person name="LaButti K."/>
            <person name="Lindquist E.A."/>
            <person name="Lipzen A."/>
            <person name="Lundell T."/>
            <person name="Morin E."/>
            <person name="Murat C."/>
            <person name="Sun H."/>
            <person name="Tunlid A."/>
            <person name="Henrissat B."/>
            <person name="Grigoriev I.V."/>
            <person name="Hibbett D.S."/>
            <person name="Martin F."/>
            <person name="Nordberg H.P."/>
            <person name="Cantor M.N."/>
            <person name="Hua S.X."/>
        </authorList>
    </citation>
    <scope>NUCLEOTIDE SEQUENCE [LARGE SCALE GENOMIC DNA]</scope>
    <source>
        <strain evidence="2 3">MUT 4182</strain>
    </source>
</reference>
<dbReference type="GO" id="GO:0004672">
    <property type="term" value="F:protein kinase activity"/>
    <property type="evidence" value="ECO:0007669"/>
    <property type="project" value="InterPro"/>
</dbReference>
<sequence>ISPWSKNGDVYQYLKKNPNADRRTLIHDVAEGLLYRHTRNPPIVHADIKGYNVLVSDSSRAMLCGFGTASPWRKTQLALQRQMWDKERHVGSHPRCFEESPLLRKRTCTRLGF</sequence>
<feature type="non-terminal residue" evidence="2">
    <location>
        <position position="1"/>
    </location>
</feature>
<evidence type="ECO:0000259" key="1">
    <source>
        <dbReference type="PROSITE" id="PS50011"/>
    </source>
</evidence>
<dbReference type="GO" id="GO:0005524">
    <property type="term" value="F:ATP binding"/>
    <property type="evidence" value="ECO:0007669"/>
    <property type="project" value="InterPro"/>
</dbReference>
<keyword evidence="3" id="KW-1185">Reference proteome</keyword>
<dbReference type="InterPro" id="IPR008271">
    <property type="entry name" value="Ser/Thr_kinase_AS"/>
</dbReference>
<dbReference type="EMBL" id="KN823012">
    <property type="protein sequence ID" value="KIO27244.1"/>
    <property type="molecule type" value="Genomic_DNA"/>
</dbReference>
<dbReference type="InterPro" id="IPR000719">
    <property type="entry name" value="Prot_kinase_dom"/>
</dbReference>
<dbReference type="Pfam" id="PF00069">
    <property type="entry name" value="Pkinase"/>
    <property type="match status" value="1"/>
</dbReference>
<dbReference type="Proteomes" id="UP000054248">
    <property type="component" value="Unassembled WGS sequence"/>
</dbReference>
<evidence type="ECO:0000313" key="2">
    <source>
        <dbReference type="EMBL" id="KIO27244.1"/>
    </source>
</evidence>
<dbReference type="AlphaFoldDB" id="A0A0C3QL25"/>
<dbReference type="OrthoDB" id="1924919at2759"/>
<feature type="domain" description="Protein kinase" evidence="1">
    <location>
        <begin position="1"/>
        <end position="113"/>
    </location>
</feature>
<evidence type="ECO:0000313" key="3">
    <source>
        <dbReference type="Proteomes" id="UP000054248"/>
    </source>
</evidence>
<dbReference type="Gene3D" id="1.10.510.10">
    <property type="entry name" value="Transferase(Phosphotransferase) domain 1"/>
    <property type="match status" value="1"/>
</dbReference>
<gene>
    <name evidence="2" type="ORF">M407DRAFT_233380</name>
</gene>
<protein>
    <recommendedName>
        <fullName evidence="1">Protein kinase domain-containing protein</fullName>
    </recommendedName>
</protein>
<reference evidence="3" key="2">
    <citation type="submission" date="2015-01" db="EMBL/GenBank/DDBJ databases">
        <title>Evolutionary Origins and Diversification of the Mycorrhizal Mutualists.</title>
        <authorList>
            <consortium name="DOE Joint Genome Institute"/>
            <consortium name="Mycorrhizal Genomics Consortium"/>
            <person name="Kohler A."/>
            <person name="Kuo A."/>
            <person name="Nagy L.G."/>
            <person name="Floudas D."/>
            <person name="Copeland A."/>
            <person name="Barry K.W."/>
            <person name="Cichocki N."/>
            <person name="Veneault-Fourrey C."/>
            <person name="LaButti K."/>
            <person name="Lindquist E.A."/>
            <person name="Lipzen A."/>
            <person name="Lundell T."/>
            <person name="Morin E."/>
            <person name="Murat C."/>
            <person name="Riley R."/>
            <person name="Ohm R."/>
            <person name="Sun H."/>
            <person name="Tunlid A."/>
            <person name="Henrissat B."/>
            <person name="Grigoriev I.V."/>
            <person name="Hibbett D.S."/>
            <person name="Martin F."/>
        </authorList>
    </citation>
    <scope>NUCLEOTIDE SEQUENCE [LARGE SCALE GENOMIC DNA]</scope>
    <source>
        <strain evidence="3">MUT 4182</strain>
    </source>
</reference>
<dbReference type="PROSITE" id="PS50011">
    <property type="entry name" value="PROTEIN_KINASE_DOM"/>
    <property type="match status" value="1"/>
</dbReference>
<dbReference type="HOGENOM" id="CLU_2139554_0_0_1"/>
<proteinExistence type="predicted"/>
<dbReference type="InterPro" id="IPR011009">
    <property type="entry name" value="Kinase-like_dom_sf"/>
</dbReference>
<dbReference type="STRING" id="1051891.A0A0C3QL25"/>
<dbReference type="PROSITE" id="PS00108">
    <property type="entry name" value="PROTEIN_KINASE_ST"/>
    <property type="match status" value="1"/>
</dbReference>
<organism evidence="2 3">
    <name type="scientific">Tulasnella calospora MUT 4182</name>
    <dbReference type="NCBI Taxonomy" id="1051891"/>
    <lineage>
        <taxon>Eukaryota</taxon>
        <taxon>Fungi</taxon>
        <taxon>Dikarya</taxon>
        <taxon>Basidiomycota</taxon>
        <taxon>Agaricomycotina</taxon>
        <taxon>Agaricomycetes</taxon>
        <taxon>Cantharellales</taxon>
        <taxon>Tulasnellaceae</taxon>
        <taxon>Tulasnella</taxon>
    </lineage>
</organism>
<name>A0A0C3QL25_9AGAM</name>
<accession>A0A0C3QL25</accession>
<dbReference type="SUPFAM" id="SSF56112">
    <property type="entry name" value="Protein kinase-like (PK-like)"/>
    <property type="match status" value="1"/>
</dbReference>